<evidence type="ECO:0000313" key="4">
    <source>
        <dbReference type="WBParaSite" id="SSTP_0000046900.1"/>
    </source>
</evidence>
<protein>
    <submittedName>
        <fullName evidence="4">Rad51 domain-containing protein</fullName>
    </submittedName>
</protein>
<dbReference type="Gene3D" id="3.40.50.300">
    <property type="entry name" value="P-loop containing nucleotide triphosphate hydrolases"/>
    <property type="match status" value="1"/>
</dbReference>
<dbReference type="InterPro" id="IPR051988">
    <property type="entry name" value="HRR_RAD51_Paralog"/>
</dbReference>
<evidence type="ECO:0000259" key="3">
    <source>
        <dbReference type="Pfam" id="PF08423"/>
    </source>
</evidence>
<dbReference type="AlphaFoldDB" id="A0A0K0DTA7"/>
<comment type="subcellular location">
    <subcellularLocation>
        <location evidence="1">Nucleus</location>
    </subcellularLocation>
</comment>
<keyword evidence="2" id="KW-0539">Nucleus</keyword>
<dbReference type="GO" id="GO:0005815">
    <property type="term" value="C:microtubule organizing center"/>
    <property type="evidence" value="ECO:0007669"/>
    <property type="project" value="TreeGrafter"/>
</dbReference>
<dbReference type="GO" id="GO:0005657">
    <property type="term" value="C:replication fork"/>
    <property type="evidence" value="ECO:0007669"/>
    <property type="project" value="TreeGrafter"/>
</dbReference>
<dbReference type="InterPro" id="IPR027417">
    <property type="entry name" value="P-loop_NTPase"/>
</dbReference>
<dbReference type="SUPFAM" id="SSF52540">
    <property type="entry name" value="P-loop containing nucleoside triphosphate hydrolases"/>
    <property type="match status" value="1"/>
</dbReference>
<dbReference type="GO" id="GO:0033063">
    <property type="term" value="C:Rad51B-Rad51C-Rad51D-XRCC2 complex"/>
    <property type="evidence" value="ECO:0007669"/>
    <property type="project" value="TreeGrafter"/>
</dbReference>
<dbReference type="GO" id="GO:0003697">
    <property type="term" value="F:single-stranded DNA binding"/>
    <property type="evidence" value="ECO:0007669"/>
    <property type="project" value="TreeGrafter"/>
</dbReference>
<proteinExistence type="predicted"/>
<dbReference type="InterPro" id="IPR013632">
    <property type="entry name" value="Rad51_C"/>
</dbReference>
<dbReference type="GO" id="GO:0007131">
    <property type="term" value="P:reciprocal meiotic recombination"/>
    <property type="evidence" value="ECO:0007669"/>
    <property type="project" value="TreeGrafter"/>
</dbReference>
<dbReference type="WBParaSite" id="SSTP_0000046900.1">
    <property type="protein sequence ID" value="SSTP_0000046900.1"/>
    <property type="gene ID" value="SSTP_0000046900"/>
</dbReference>
<dbReference type="GO" id="GO:0000724">
    <property type="term" value="P:double-strand break repair via homologous recombination"/>
    <property type="evidence" value="ECO:0007669"/>
    <property type="project" value="TreeGrafter"/>
</dbReference>
<dbReference type="GO" id="GO:0000400">
    <property type="term" value="F:four-way junction DNA binding"/>
    <property type="evidence" value="ECO:0007669"/>
    <property type="project" value="TreeGrafter"/>
</dbReference>
<sequence>METLLQVCLRLGSDQFTHKFGIPEFDNLFENGIKCTEVSELVSEESCGETYFCYHLLATFLEDPTKIYDRIIYVDTNKTFRIEKVIELIKNENSKSDENLSRIIVKKIISIDELYNMIIGLPNFLKYTRVSLMVINSIYGCILSQELIANDYTSSIERILFGLKKLAKQEGIAILTINALVMPNNSSEPVPLLGVKWLKHIPKRVSLHQDVYKWLKHIPKRVSLHQDVYISNMVKKKVFYSKKYEHGKLIHTNNVVRYLKTERGIEIYKL</sequence>
<accession>A0A0K0DTA7</accession>
<reference evidence="4" key="1">
    <citation type="submission" date="2015-08" db="UniProtKB">
        <authorList>
            <consortium name="WormBaseParasite"/>
        </authorList>
    </citation>
    <scope>IDENTIFICATION</scope>
</reference>
<dbReference type="STRING" id="6248.A0A0K0DTA7"/>
<evidence type="ECO:0000256" key="1">
    <source>
        <dbReference type="ARBA" id="ARBA00004123"/>
    </source>
</evidence>
<dbReference type="GO" id="GO:0042148">
    <property type="term" value="P:DNA strand invasion"/>
    <property type="evidence" value="ECO:0007669"/>
    <property type="project" value="TreeGrafter"/>
</dbReference>
<dbReference type="PANTHER" id="PTHR46457:SF1">
    <property type="entry name" value="DNA REPAIR PROTEIN RAD51 HOMOLOG 4"/>
    <property type="match status" value="1"/>
</dbReference>
<feature type="domain" description="Rad51-like C-terminal" evidence="3">
    <location>
        <begin position="21"/>
        <end position="182"/>
    </location>
</feature>
<organism evidence="4">
    <name type="scientific">Strongyloides stercoralis</name>
    <name type="common">Threadworm</name>
    <dbReference type="NCBI Taxonomy" id="6248"/>
    <lineage>
        <taxon>Eukaryota</taxon>
        <taxon>Metazoa</taxon>
        <taxon>Ecdysozoa</taxon>
        <taxon>Nematoda</taxon>
        <taxon>Chromadorea</taxon>
        <taxon>Rhabditida</taxon>
        <taxon>Tylenchina</taxon>
        <taxon>Panagrolaimomorpha</taxon>
        <taxon>Strongyloidoidea</taxon>
        <taxon>Strongyloididae</taxon>
        <taxon>Strongyloides</taxon>
    </lineage>
</organism>
<dbReference type="GO" id="GO:0008094">
    <property type="term" value="F:ATP-dependent activity, acting on DNA"/>
    <property type="evidence" value="ECO:0007669"/>
    <property type="project" value="TreeGrafter"/>
</dbReference>
<dbReference type="GO" id="GO:0000723">
    <property type="term" value="P:telomere maintenance"/>
    <property type="evidence" value="ECO:0007669"/>
    <property type="project" value="TreeGrafter"/>
</dbReference>
<evidence type="ECO:0000256" key="2">
    <source>
        <dbReference type="ARBA" id="ARBA00023242"/>
    </source>
</evidence>
<name>A0A0K0DTA7_STRER</name>
<dbReference type="Pfam" id="PF08423">
    <property type="entry name" value="Rad51"/>
    <property type="match status" value="1"/>
</dbReference>
<dbReference type="PANTHER" id="PTHR46457">
    <property type="entry name" value="DNA REPAIR PROTEIN RAD51 HOMOLOG 4"/>
    <property type="match status" value="1"/>
</dbReference>